<feature type="active site" description="Nucleophile" evidence="5">
    <location>
        <position position="41"/>
    </location>
</feature>
<feature type="domain" description="tRNA pseudouridylate synthase B C-terminal" evidence="7">
    <location>
        <begin position="179"/>
        <end position="236"/>
    </location>
</feature>
<dbReference type="Gene3D" id="3.30.2350.10">
    <property type="entry name" value="Pseudouridine synthase"/>
    <property type="match status" value="1"/>
</dbReference>
<accession>A0A383R7D6</accession>
<evidence type="ECO:0000259" key="6">
    <source>
        <dbReference type="Pfam" id="PF01509"/>
    </source>
</evidence>
<comment type="catalytic activity">
    <reaction evidence="1 5">
        <text>uridine(55) in tRNA = pseudouridine(55) in tRNA</text>
        <dbReference type="Rhea" id="RHEA:42532"/>
        <dbReference type="Rhea" id="RHEA-COMP:10101"/>
        <dbReference type="Rhea" id="RHEA-COMP:10102"/>
        <dbReference type="ChEBI" id="CHEBI:65314"/>
        <dbReference type="ChEBI" id="CHEBI:65315"/>
        <dbReference type="EC" id="5.4.99.25"/>
    </reaction>
</comment>
<dbReference type="Pfam" id="PF01509">
    <property type="entry name" value="TruB_N"/>
    <property type="match status" value="1"/>
</dbReference>
<evidence type="ECO:0000256" key="2">
    <source>
        <dbReference type="ARBA" id="ARBA00005642"/>
    </source>
</evidence>
<reference evidence="9" key="1">
    <citation type="submission" date="2018-08" db="EMBL/GenBank/DDBJ databases">
        <authorList>
            <person name="Chevrot R."/>
        </authorList>
    </citation>
    <scope>NUCLEOTIDE SEQUENCE [LARGE SCALE GENOMIC DNA]</scope>
</reference>
<keyword evidence="4 5" id="KW-0413">Isomerase</keyword>
<dbReference type="GO" id="GO:1990481">
    <property type="term" value="P:mRNA pseudouridine synthesis"/>
    <property type="evidence" value="ECO:0007669"/>
    <property type="project" value="TreeGrafter"/>
</dbReference>
<dbReference type="FunFam" id="3.30.2350.10:FF:000011">
    <property type="entry name" value="tRNA pseudouridine synthase B"/>
    <property type="match status" value="1"/>
</dbReference>
<organism evidence="8 9">
    <name type="scientific">Paenibacillus alvei</name>
    <name type="common">Bacillus alvei</name>
    <dbReference type="NCBI Taxonomy" id="44250"/>
    <lineage>
        <taxon>Bacteria</taxon>
        <taxon>Bacillati</taxon>
        <taxon>Bacillota</taxon>
        <taxon>Bacilli</taxon>
        <taxon>Bacillales</taxon>
        <taxon>Paenibacillaceae</taxon>
        <taxon>Paenibacillus</taxon>
    </lineage>
</organism>
<dbReference type="InterPro" id="IPR032819">
    <property type="entry name" value="TruB_C"/>
</dbReference>
<dbReference type="PANTHER" id="PTHR13767">
    <property type="entry name" value="TRNA-PSEUDOURIDINE SYNTHASE"/>
    <property type="match status" value="1"/>
</dbReference>
<dbReference type="InterPro" id="IPR020103">
    <property type="entry name" value="PsdUridine_synth_cat_dom_sf"/>
</dbReference>
<dbReference type="Proteomes" id="UP000304148">
    <property type="component" value="Chromosome"/>
</dbReference>
<dbReference type="RefSeq" id="WP_138185064.1">
    <property type="nucleotide sequence ID" value="NZ_LS992241.1"/>
</dbReference>
<evidence type="ECO:0000256" key="5">
    <source>
        <dbReference type="HAMAP-Rule" id="MF_01080"/>
    </source>
</evidence>
<proteinExistence type="inferred from homology"/>
<evidence type="ECO:0000256" key="3">
    <source>
        <dbReference type="ARBA" id="ARBA00022694"/>
    </source>
</evidence>
<comment type="similarity">
    <text evidence="2 5">Belongs to the pseudouridine synthase TruB family. Type 1 subfamily.</text>
</comment>
<evidence type="ECO:0000256" key="1">
    <source>
        <dbReference type="ARBA" id="ARBA00000385"/>
    </source>
</evidence>
<comment type="function">
    <text evidence="5">Responsible for synthesis of pseudouridine from uracil-55 in the psi GC loop of transfer RNAs.</text>
</comment>
<dbReference type="HAMAP" id="MF_01080">
    <property type="entry name" value="TruB_bact"/>
    <property type="match status" value="1"/>
</dbReference>
<dbReference type="EC" id="5.4.99.25" evidence="5"/>
<evidence type="ECO:0000256" key="4">
    <source>
        <dbReference type="ARBA" id="ARBA00023235"/>
    </source>
</evidence>
<dbReference type="InterPro" id="IPR014780">
    <property type="entry name" value="tRNA_psdUridine_synth_TruB"/>
</dbReference>
<dbReference type="GO" id="GO:0003723">
    <property type="term" value="F:RNA binding"/>
    <property type="evidence" value="ECO:0007669"/>
    <property type="project" value="InterPro"/>
</dbReference>
<gene>
    <name evidence="5 8" type="primary">truB</name>
    <name evidence="8" type="ORF">PBLR_11270</name>
</gene>
<dbReference type="GO" id="GO:0031119">
    <property type="term" value="P:tRNA pseudouridine synthesis"/>
    <property type="evidence" value="ECO:0007669"/>
    <property type="project" value="UniProtKB-UniRule"/>
</dbReference>
<dbReference type="Pfam" id="PF16198">
    <property type="entry name" value="TruB_C_2"/>
    <property type="match status" value="1"/>
</dbReference>
<dbReference type="CDD" id="cd02573">
    <property type="entry name" value="PseudoU_synth_EcTruB"/>
    <property type="match status" value="1"/>
</dbReference>
<dbReference type="AlphaFoldDB" id="A0A383R7D6"/>
<evidence type="ECO:0000313" key="9">
    <source>
        <dbReference type="Proteomes" id="UP000304148"/>
    </source>
</evidence>
<feature type="domain" description="Pseudouridine synthase II N-terminal" evidence="6">
    <location>
        <begin position="26"/>
        <end position="178"/>
    </location>
</feature>
<dbReference type="PANTHER" id="PTHR13767:SF2">
    <property type="entry name" value="PSEUDOURIDYLATE SYNTHASE TRUB1"/>
    <property type="match status" value="1"/>
</dbReference>
<protein>
    <recommendedName>
        <fullName evidence="5">tRNA pseudouridine synthase B</fullName>
        <ecNumber evidence="5">5.4.99.25</ecNumber>
    </recommendedName>
    <alternativeName>
        <fullName evidence="5">tRNA pseudouridine(55) synthase</fullName>
        <shortName evidence="5">Psi55 synthase</shortName>
    </alternativeName>
    <alternativeName>
        <fullName evidence="5">tRNA pseudouridylate synthase</fullName>
    </alternativeName>
    <alternativeName>
        <fullName evidence="5">tRNA-uridine isomerase</fullName>
    </alternativeName>
</protein>
<keyword evidence="3 5" id="KW-0819">tRNA processing</keyword>
<evidence type="ECO:0000313" key="8">
    <source>
        <dbReference type="EMBL" id="SYX82848.1"/>
    </source>
</evidence>
<name>A0A383R7D6_PAEAL</name>
<dbReference type="EMBL" id="LS992241">
    <property type="protein sequence ID" value="SYX82848.1"/>
    <property type="molecule type" value="Genomic_DNA"/>
</dbReference>
<evidence type="ECO:0000259" key="7">
    <source>
        <dbReference type="Pfam" id="PF16198"/>
    </source>
</evidence>
<dbReference type="SUPFAM" id="SSF55120">
    <property type="entry name" value="Pseudouridine synthase"/>
    <property type="match status" value="1"/>
</dbReference>
<dbReference type="GO" id="GO:0160148">
    <property type="term" value="F:tRNA pseudouridine(55) synthase activity"/>
    <property type="evidence" value="ECO:0007669"/>
    <property type="project" value="UniProtKB-EC"/>
</dbReference>
<dbReference type="NCBIfam" id="TIGR00431">
    <property type="entry name" value="TruB"/>
    <property type="match status" value="1"/>
</dbReference>
<dbReference type="InterPro" id="IPR002501">
    <property type="entry name" value="PsdUridine_synth_N"/>
</dbReference>
<sequence>MSNYHGVLPVWKPEDWTSHDVVAKVRRLIWEKRIGHTGTLDPKVVGVLPLCIGKATRIVEYLQEMPKQYEATLRFGVSTDTEDLSGEVLERSDASHLTEEMIRETVQSFIGDIEQVPPMYSAVKVDGKRLYDLAREGKTVERKARQVSIHNIDLLDIQLGTSEPEVRFLVECSKGTYIRTLCVDIGRKLGVPSTMAKLIRTVSAGFVPSQCVTFDQIEQAIADGTFETMLLSVEDAISGMPRIEVSEKFAHYAVTGRSIPLHALQPKPLTNGTIRLYDEQGTFYGIFQVPQGQSVLRPVKVFLPNE</sequence>